<keyword evidence="2" id="KW-0805">Transcription regulation</keyword>
<sequence length="252" mass="26358">MVQHASVRAGVGIEVGAVGTGGIGTGAIGAGGTGTGAVDENAGLPARPRVTLVTGGAPPRSTTRWLAEADLSELVDQALLGDRRAAGQLLARLQPLVLRYCRARVGSRERTLVSAEDIAQEVCLAVVSALGTYRYEPGSFLAFVYGIAAHKVADARRRAVRSRAEVVPELPDTPALEDGPEQRAVTGELIGHVNQLLRLLPQRQREILVLRIAVGLSAEETAVAVGSTAGAVRVAQHRALARMRELFAAVDG</sequence>
<dbReference type="Gene3D" id="1.10.1740.10">
    <property type="match status" value="1"/>
</dbReference>
<evidence type="ECO:0000256" key="4">
    <source>
        <dbReference type="ARBA" id="ARBA00023125"/>
    </source>
</evidence>
<dbReference type="RefSeq" id="WP_380725935.1">
    <property type="nucleotide sequence ID" value="NZ_JBHTLK010000140.1"/>
</dbReference>
<dbReference type="Pfam" id="PF04542">
    <property type="entry name" value="Sigma70_r2"/>
    <property type="match status" value="1"/>
</dbReference>
<evidence type="ECO:0000256" key="2">
    <source>
        <dbReference type="ARBA" id="ARBA00023015"/>
    </source>
</evidence>
<gene>
    <name evidence="8" type="primary">shbA</name>
    <name evidence="8" type="ORF">ACFQ3T_23565</name>
</gene>
<evidence type="ECO:0000256" key="3">
    <source>
        <dbReference type="ARBA" id="ARBA00023082"/>
    </source>
</evidence>
<dbReference type="SUPFAM" id="SSF88946">
    <property type="entry name" value="Sigma2 domain of RNA polymerase sigma factors"/>
    <property type="match status" value="1"/>
</dbReference>
<dbReference type="SUPFAM" id="SSF88659">
    <property type="entry name" value="Sigma3 and sigma4 domains of RNA polymerase sigma factors"/>
    <property type="match status" value="1"/>
</dbReference>
<dbReference type="PANTHER" id="PTHR43133:SF58">
    <property type="entry name" value="ECF RNA POLYMERASE SIGMA FACTOR SIGD"/>
    <property type="match status" value="1"/>
</dbReference>
<dbReference type="InterPro" id="IPR007627">
    <property type="entry name" value="RNA_pol_sigma70_r2"/>
</dbReference>
<dbReference type="Proteomes" id="UP001597168">
    <property type="component" value="Unassembled WGS sequence"/>
</dbReference>
<dbReference type="InterPro" id="IPR013325">
    <property type="entry name" value="RNA_pol_sigma_r2"/>
</dbReference>
<dbReference type="Pfam" id="PF08281">
    <property type="entry name" value="Sigma70_r4_2"/>
    <property type="match status" value="1"/>
</dbReference>
<proteinExistence type="inferred from homology"/>
<keyword evidence="5" id="KW-0804">Transcription</keyword>
<dbReference type="InterPro" id="IPR013324">
    <property type="entry name" value="RNA_pol_sigma_r3/r4-like"/>
</dbReference>
<dbReference type="Gene3D" id="1.10.10.10">
    <property type="entry name" value="Winged helix-like DNA-binding domain superfamily/Winged helix DNA-binding domain"/>
    <property type="match status" value="1"/>
</dbReference>
<keyword evidence="3" id="KW-0731">Sigma factor</keyword>
<dbReference type="InterPro" id="IPR013249">
    <property type="entry name" value="RNA_pol_sigma70_r4_t2"/>
</dbReference>
<evidence type="ECO:0000256" key="5">
    <source>
        <dbReference type="ARBA" id="ARBA00023163"/>
    </source>
</evidence>
<name>A0ABW3QZ73_9PSEU</name>
<dbReference type="InterPro" id="IPR036388">
    <property type="entry name" value="WH-like_DNA-bd_sf"/>
</dbReference>
<evidence type="ECO:0000259" key="7">
    <source>
        <dbReference type="Pfam" id="PF08281"/>
    </source>
</evidence>
<accession>A0ABW3QZ73</accession>
<comment type="similarity">
    <text evidence="1">Belongs to the sigma-70 factor family. ECF subfamily.</text>
</comment>
<evidence type="ECO:0000313" key="8">
    <source>
        <dbReference type="EMBL" id="MFD1150123.1"/>
    </source>
</evidence>
<dbReference type="InterPro" id="IPR014284">
    <property type="entry name" value="RNA_pol_sigma-70_dom"/>
</dbReference>
<keyword evidence="9" id="KW-1185">Reference proteome</keyword>
<feature type="domain" description="RNA polymerase sigma-70 region 2" evidence="6">
    <location>
        <begin position="90"/>
        <end position="161"/>
    </location>
</feature>
<evidence type="ECO:0000256" key="1">
    <source>
        <dbReference type="ARBA" id="ARBA00010641"/>
    </source>
</evidence>
<protein>
    <submittedName>
        <fullName evidence="8">RNA polymerase sigma factor ShbA</fullName>
    </submittedName>
</protein>
<keyword evidence="4" id="KW-0238">DNA-binding</keyword>
<dbReference type="NCBIfam" id="NF007230">
    <property type="entry name" value="PRK09648.1"/>
    <property type="match status" value="1"/>
</dbReference>
<dbReference type="CDD" id="cd06171">
    <property type="entry name" value="Sigma70_r4"/>
    <property type="match status" value="1"/>
</dbReference>
<dbReference type="EMBL" id="JBHTLK010000140">
    <property type="protein sequence ID" value="MFD1150123.1"/>
    <property type="molecule type" value="Genomic_DNA"/>
</dbReference>
<feature type="domain" description="RNA polymerase sigma factor 70 region 4 type 2" evidence="7">
    <location>
        <begin position="195"/>
        <end position="243"/>
    </location>
</feature>
<organism evidence="8 9">
    <name type="scientific">Saccharothrix hoggarensis</name>
    <dbReference type="NCBI Taxonomy" id="913853"/>
    <lineage>
        <taxon>Bacteria</taxon>
        <taxon>Bacillati</taxon>
        <taxon>Actinomycetota</taxon>
        <taxon>Actinomycetes</taxon>
        <taxon>Pseudonocardiales</taxon>
        <taxon>Pseudonocardiaceae</taxon>
        <taxon>Saccharothrix</taxon>
    </lineage>
</organism>
<evidence type="ECO:0000259" key="6">
    <source>
        <dbReference type="Pfam" id="PF04542"/>
    </source>
</evidence>
<dbReference type="InterPro" id="IPR039425">
    <property type="entry name" value="RNA_pol_sigma-70-like"/>
</dbReference>
<dbReference type="PANTHER" id="PTHR43133">
    <property type="entry name" value="RNA POLYMERASE ECF-TYPE SIGMA FACTO"/>
    <property type="match status" value="1"/>
</dbReference>
<comment type="caution">
    <text evidence="8">The sequence shown here is derived from an EMBL/GenBank/DDBJ whole genome shotgun (WGS) entry which is preliminary data.</text>
</comment>
<reference evidence="9" key="1">
    <citation type="journal article" date="2019" name="Int. J. Syst. Evol. Microbiol.">
        <title>The Global Catalogue of Microorganisms (GCM) 10K type strain sequencing project: providing services to taxonomists for standard genome sequencing and annotation.</title>
        <authorList>
            <consortium name="The Broad Institute Genomics Platform"/>
            <consortium name="The Broad Institute Genome Sequencing Center for Infectious Disease"/>
            <person name="Wu L."/>
            <person name="Ma J."/>
        </authorList>
    </citation>
    <scope>NUCLEOTIDE SEQUENCE [LARGE SCALE GENOMIC DNA]</scope>
    <source>
        <strain evidence="9">CCUG 60214</strain>
    </source>
</reference>
<dbReference type="NCBIfam" id="TIGR02937">
    <property type="entry name" value="sigma70-ECF"/>
    <property type="match status" value="1"/>
</dbReference>
<evidence type="ECO:0000313" key="9">
    <source>
        <dbReference type="Proteomes" id="UP001597168"/>
    </source>
</evidence>